<dbReference type="Gene3D" id="2.60.120.560">
    <property type="entry name" value="Exo-inulinase, domain 1"/>
    <property type="match status" value="1"/>
</dbReference>
<dbReference type="RefSeq" id="WP_377183440.1">
    <property type="nucleotide sequence ID" value="NZ_JBHUPD010000001.1"/>
</dbReference>
<comment type="caution">
    <text evidence="2">The sequence shown here is derived from an EMBL/GenBank/DDBJ whole genome shotgun (WGS) entry which is preliminary data.</text>
</comment>
<gene>
    <name evidence="2" type="ORF">ACFS5N_06485</name>
</gene>
<sequence length="281" mass="31398">MRYKLSVAVLLSGLLLSFTVRSTKWQSLFNGKDLKGWDSYLGPDLDDNGKAITTEPLGLNNDPRHVFTVIKEDGESAIRISGDGWGAIISQNEYENYHLRLQFKWGKLLWGQKKKGNRKDSGLLYHSVGPYGADYGAWMRGQEFQVEEGNCGDYWGCAGGTADIPAHALPNADPVYDAQATLLHFAEGARYGRHCSKQGANYEYPAGQWNTLDLYCHGDTSIHVVNGHLAMILYHNSQTYKGVATPMTKGKIQLQSEGGEVFYRKIEIQHIDRLPAELLKQ</sequence>
<name>A0ABW5YAU9_9SPHI</name>
<keyword evidence="3" id="KW-1185">Reference proteome</keyword>
<dbReference type="InterPro" id="IPR010496">
    <property type="entry name" value="AL/BT2_dom"/>
</dbReference>
<protein>
    <submittedName>
        <fullName evidence="2">DUF1080 domain-containing protein</fullName>
    </submittedName>
</protein>
<dbReference type="Pfam" id="PF06439">
    <property type="entry name" value="3keto-disac_hyd"/>
    <property type="match status" value="1"/>
</dbReference>
<proteinExistence type="predicted"/>
<evidence type="ECO:0000313" key="2">
    <source>
        <dbReference type="EMBL" id="MFD2872105.1"/>
    </source>
</evidence>
<dbReference type="EMBL" id="JBHUPD010000001">
    <property type="protein sequence ID" value="MFD2872105.1"/>
    <property type="molecule type" value="Genomic_DNA"/>
</dbReference>
<evidence type="ECO:0000313" key="3">
    <source>
        <dbReference type="Proteomes" id="UP001597557"/>
    </source>
</evidence>
<reference evidence="3" key="1">
    <citation type="journal article" date="2019" name="Int. J. Syst. Evol. Microbiol.">
        <title>The Global Catalogue of Microorganisms (GCM) 10K type strain sequencing project: providing services to taxonomists for standard genome sequencing and annotation.</title>
        <authorList>
            <consortium name="The Broad Institute Genomics Platform"/>
            <consortium name="The Broad Institute Genome Sequencing Center for Infectious Disease"/>
            <person name="Wu L."/>
            <person name="Ma J."/>
        </authorList>
    </citation>
    <scope>NUCLEOTIDE SEQUENCE [LARGE SCALE GENOMIC DNA]</scope>
    <source>
        <strain evidence="3">KCTC 22437</strain>
    </source>
</reference>
<accession>A0ABW5YAU9</accession>
<evidence type="ECO:0000259" key="1">
    <source>
        <dbReference type="Pfam" id="PF06439"/>
    </source>
</evidence>
<dbReference type="Proteomes" id="UP001597557">
    <property type="component" value="Unassembled WGS sequence"/>
</dbReference>
<feature type="domain" description="3-keto-alpha-glucoside-1,2-lyase/3-keto-2-hydroxy-glucal hydratase" evidence="1">
    <location>
        <begin position="24"/>
        <end position="269"/>
    </location>
</feature>
<organism evidence="2 3">
    <name type="scientific">Mucilaginibacter ximonensis</name>
    <dbReference type="NCBI Taxonomy" id="538021"/>
    <lineage>
        <taxon>Bacteria</taxon>
        <taxon>Pseudomonadati</taxon>
        <taxon>Bacteroidota</taxon>
        <taxon>Sphingobacteriia</taxon>
        <taxon>Sphingobacteriales</taxon>
        <taxon>Sphingobacteriaceae</taxon>
        <taxon>Mucilaginibacter</taxon>
    </lineage>
</organism>